<dbReference type="eggNOG" id="COG1974">
    <property type="taxonomic scope" value="Bacteria"/>
</dbReference>
<dbReference type="GO" id="GO:0003677">
    <property type="term" value="F:DNA binding"/>
    <property type="evidence" value="ECO:0007669"/>
    <property type="project" value="UniProtKB-KW"/>
</dbReference>
<proteinExistence type="predicted"/>
<dbReference type="InterPro" id="IPR039418">
    <property type="entry name" value="LexA-like"/>
</dbReference>
<evidence type="ECO:0000256" key="3">
    <source>
        <dbReference type="ARBA" id="ARBA00023163"/>
    </source>
</evidence>
<evidence type="ECO:0000256" key="2">
    <source>
        <dbReference type="ARBA" id="ARBA00023125"/>
    </source>
</evidence>
<evidence type="ECO:0000256" key="1">
    <source>
        <dbReference type="ARBA" id="ARBA00023015"/>
    </source>
</evidence>
<dbReference type="Pfam" id="PF00717">
    <property type="entry name" value="Peptidase_S24"/>
    <property type="match status" value="1"/>
</dbReference>
<sequence>MFCMHEQMKRLYEAARVLKRIHGQSELARAINASPQTIHNWQERGISKQGMLKAQEVIGCSALWLETGSGPMSLNVLCNSSQLFSKTSQIPLIRPDQALKVNSTAAAPALGDPLGWLFTHSNLSSRAYALEVSGNSMQPVFQEGDWIILDPMAVPEPGDFVVAKCGEKKELIFRKYRPKGLDNSGKMTFELVPLNEDFPSLRSDILPIEIIGTLIEHRIFTKKHLIAS</sequence>
<dbReference type="CDD" id="cd06529">
    <property type="entry name" value="S24_LexA-like"/>
    <property type="match status" value="1"/>
</dbReference>
<accession>C3X9D0</accession>
<evidence type="ECO:0000313" key="5">
    <source>
        <dbReference type="EMBL" id="EEO29806.1"/>
    </source>
</evidence>
<dbReference type="InterPro" id="IPR015927">
    <property type="entry name" value="Peptidase_S24_S26A/B/C"/>
</dbReference>
<organism evidence="5 6">
    <name type="scientific">Oxalobacter formigenes OXCC13</name>
    <dbReference type="NCBI Taxonomy" id="556269"/>
    <lineage>
        <taxon>Bacteria</taxon>
        <taxon>Pseudomonadati</taxon>
        <taxon>Pseudomonadota</taxon>
        <taxon>Betaproteobacteria</taxon>
        <taxon>Burkholderiales</taxon>
        <taxon>Oxalobacteraceae</taxon>
        <taxon>Oxalobacter</taxon>
    </lineage>
</organism>
<reference evidence="5 6" key="1">
    <citation type="submission" date="2009-02" db="EMBL/GenBank/DDBJ databases">
        <title>The Genome Sequence of Oxalobacter formigenes OXCC13.</title>
        <authorList>
            <consortium name="The Broad Institute Genome Sequencing Platform"/>
            <person name="Ward D."/>
            <person name="Young S.K."/>
            <person name="Kodira C.D."/>
            <person name="Zeng Q."/>
            <person name="Koehrsen M."/>
            <person name="Alvarado L."/>
            <person name="Berlin A."/>
            <person name="Borenstein D."/>
            <person name="Chen Z."/>
            <person name="Engels R."/>
            <person name="Freedman E."/>
            <person name="Gellesch M."/>
            <person name="Goldberg J."/>
            <person name="Griggs A."/>
            <person name="Gujja S."/>
            <person name="Heiman D."/>
            <person name="Hepburn T."/>
            <person name="Howarth C."/>
            <person name="Jen D."/>
            <person name="Larson L."/>
            <person name="Lewis B."/>
            <person name="Mehta T."/>
            <person name="Park D."/>
            <person name="Pearson M."/>
            <person name="Roberts A."/>
            <person name="Saif S."/>
            <person name="Shea T."/>
            <person name="Shenoy N."/>
            <person name="Sisk P."/>
            <person name="Stolte C."/>
            <person name="Sykes S."/>
            <person name="Walk T."/>
            <person name="White J."/>
            <person name="Yandava C."/>
            <person name="Allison M.J."/>
            <person name="Lander E."/>
            <person name="Nusbaum C."/>
            <person name="Galagan J."/>
            <person name="Birren B."/>
        </authorList>
    </citation>
    <scope>NUCLEOTIDE SEQUENCE [LARGE SCALE GENOMIC DNA]</scope>
    <source>
        <strain evidence="5 6">OXCC13</strain>
    </source>
</reference>
<dbReference type="Gene3D" id="2.10.109.10">
    <property type="entry name" value="Umud Fragment, subunit A"/>
    <property type="match status" value="1"/>
</dbReference>
<dbReference type="PANTHER" id="PTHR40661:SF3">
    <property type="entry name" value="FELS-1 PROPHAGE TRANSCRIPTIONAL REGULATOR"/>
    <property type="match status" value="1"/>
</dbReference>
<gene>
    <name evidence="5" type="ORF">OFBG_00834</name>
</gene>
<dbReference type="STRING" id="847.BRW83_1376"/>
<protein>
    <submittedName>
        <fullName evidence="5">Peptidase S24-like protein</fullName>
    </submittedName>
</protein>
<dbReference type="Proteomes" id="UP000005089">
    <property type="component" value="Unassembled WGS sequence"/>
</dbReference>
<feature type="domain" description="Peptidase S24/S26A/S26B/S26C" evidence="4">
    <location>
        <begin position="124"/>
        <end position="214"/>
    </location>
</feature>
<keyword evidence="1" id="KW-0805">Transcription regulation</keyword>
<dbReference type="InterPro" id="IPR036286">
    <property type="entry name" value="LexA/Signal_pep-like_sf"/>
</dbReference>
<dbReference type="Gene3D" id="1.10.260.40">
    <property type="entry name" value="lambda repressor-like DNA-binding domains"/>
    <property type="match status" value="1"/>
</dbReference>
<dbReference type="SUPFAM" id="SSF51306">
    <property type="entry name" value="LexA/Signal peptidase"/>
    <property type="match status" value="1"/>
</dbReference>
<keyword evidence="3" id="KW-0804">Transcription</keyword>
<keyword evidence="6" id="KW-1185">Reference proteome</keyword>
<keyword evidence="2" id="KW-0238">DNA-binding</keyword>
<dbReference type="AlphaFoldDB" id="C3X9D0"/>
<dbReference type="HOGENOM" id="CLU_066192_1_3_4"/>
<dbReference type="PANTHER" id="PTHR40661">
    <property type="match status" value="1"/>
</dbReference>
<evidence type="ECO:0000259" key="4">
    <source>
        <dbReference type="Pfam" id="PF00717"/>
    </source>
</evidence>
<evidence type="ECO:0000313" key="6">
    <source>
        <dbReference type="Proteomes" id="UP000005089"/>
    </source>
</evidence>
<dbReference type="EMBL" id="GG658170">
    <property type="protein sequence ID" value="EEO29806.1"/>
    <property type="molecule type" value="Genomic_DNA"/>
</dbReference>
<dbReference type="InterPro" id="IPR010982">
    <property type="entry name" value="Lambda_DNA-bd_dom_sf"/>
</dbReference>
<name>C3X9D0_OXAFO</name>